<accession>A0A511D6G7</accession>
<dbReference type="InterPro" id="IPR006016">
    <property type="entry name" value="UspA"/>
</dbReference>
<feature type="domain" description="UspA" evidence="4">
    <location>
        <begin position="9"/>
        <end position="145"/>
    </location>
</feature>
<dbReference type="Proteomes" id="UP000321328">
    <property type="component" value="Unassembled WGS sequence"/>
</dbReference>
<reference evidence="5 6" key="1">
    <citation type="submission" date="2019-07" db="EMBL/GenBank/DDBJ databases">
        <title>Whole genome shotgun sequence of Pseudonocardia asaccharolytica NBRC 16224.</title>
        <authorList>
            <person name="Hosoyama A."/>
            <person name="Uohara A."/>
            <person name="Ohji S."/>
            <person name="Ichikawa N."/>
        </authorList>
    </citation>
    <scope>NUCLEOTIDE SEQUENCE [LARGE SCALE GENOMIC DNA]</scope>
    <source>
        <strain evidence="5 6">NBRC 16224</strain>
    </source>
</reference>
<dbReference type="PRINTS" id="PR01438">
    <property type="entry name" value="UNVRSLSTRESS"/>
</dbReference>
<dbReference type="SUPFAM" id="SSF52402">
    <property type="entry name" value="Adenine nucleotide alpha hydrolases-like"/>
    <property type="match status" value="2"/>
</dbReference>
<proteinExistence type="inferred from homology"/>
<gene>
    <name evidence="5" type="ORF">PA7_42120</name>
</gene>
<evidence type="ECO:0000259" key="4">
    <source>
        <dbReference type="Pfam" id="PF00582"/>
    </source>
</evidence>
<evidence type="ECO:0000313" key="6">
    <source>
        <dbReference type="Proteomes" id="UP000321328"/>
    </source>
</evidence>
<evidence type="ECO:0000313" key="5">
    <source>
        <dbReference type="EMBL" id="GEL20375.1"/>
    </source>
</evidence>
<evidence type="ECO:0000256" key="1">
    <source>
        <dbReference type="ARBA" id="ARBA00008791"/>
    </source>
</evidence>
<keyword evidence="6" id="KW-1185">Reference proteome</keyword>
<feature type="domain" description="UspA" evidence="4">
    <location>
        <begin position="156"/>
        <end position="289"/>
    </location>
</feature>
<dbReference type="Pfam" id="PF00582">
    <property type="entry name" value="Usp"/>
    <property type="match status" value="2"/>
</dbReference>
<dbReference type="GO" id="GO:0005524">
    <property type="term" value="F:ATP binding"/>
    <property type="evidence" value="ECO:0007669"/>
    <property type="project" value="UniProtKB-KW"/>
</dbReference>
<evidence type="ECO:0000256" key="3">
    <source>
        <dbReference type="ARBA" id="ARBA00022840"/>
    </source>
</evidence>
<dbReference type="RefSeq" id="WP_028930536.1">
    <property type="nucleotide sequence ID" value="NZ_AUII01000012.1"/>
</dbReference>
<keyword evidence="3" id="KW-0067">ATP-binding</keyword>
<dbReference type="InterPro" id="IPR014729">
    <property type="entry name" value="Rossmann-like_a/b/a_fold"/>
</dbReference>
<dbReference type="PANTHER" id="PTHR46268:SF27">
    <property type="entry name" value="UNIVERSAL STRESS PROTEIN RV2623"/>
    <property type="match status" value="1"/>
</dbReference>
<comment type="caution">
    <text evidence="5">The sequence shown here is derived from an EMBL/GenBank/DDBJ whole genome shotgun (WGS) entry which is preliminary data.</text>
</comment>
<evidence type="ECO:0000256" key="2">
    <source>
        <dbReference type="ARBA" id="ARBA00022741"/>
    </source>
</evidence>
<keyword evidence="2" id="KW-0547">Nucleotide-binding</keyword>
<comment type="similarity">
    <text evidence="1">Belongs to the universal stress protein A family.</text>
</comment>
<name>A0A511D6G7_9PSEU</name>
<dbReference type="Gene3D" id="3.40.50.620">
    <property type="entry name" value="HUPs"/>
    <property type="match status" value="2"/>
</dbReference>
<dbReference type="OrthoDB" id="3569526at2"/>
<dbReference type="PANTHER" id="PTHR46268">
    <property type="entry name" value="STRESS RESPONSE PROTEIN NHAX"/>
    <property type="match status" value="1"/>
</dbReference>
<dbReference type="InterPro" id="IPR006015">
    <property type="entry name" value="Universal_stress_UspA"/>
</dbReference>
<dbReference type="EMBL" id="BJVI01000068">
    <property type="protein sequence ID" value="GEL20375.1"/>
    <property type="molecule type" value="Genomic_DNA"/>
</dbReference>
<dbReference type="AlphaFoldDB" id="A0A511D6G7"/>
<sequence>MAEQRAWPVVVGVDGSEPALDAVRWAAREAAVRGAPLRLVGAFVWTGTPHIGDLGLGETYLEGLWDTARGHVETAAGVARSVAPGVTIEQDVRAGYAVPVLCEESERARLVVVGSRGLGGFTGLLVGSVAVGLAAHASSPVVVVRGALPEESSAPVAVGVDGSPVSEAALAFAFEAASWRGVPLVAVHTWSDVLLDPTLVPLLDWDAIEADERQVLAERLAGWSGKYPDVQVRRVVVRDRPAKALVEWSGEAQLVVVGSRGRGGVAGALLGSVSQTLLRHAHCPVAVVRSGGAEQQPS</sequence>
<dbReference type="STRING" id="1123024.GCA_000423625_02816"/>
<protein>
    <submittedName>
        <fullName evidence="5">Universal stress protein</fullName>
    </submittedName>
</protein>
<organism evidence="5 6">
    <name type="scientific">Pseudonocardia asaccharolytica DSM 44247 = NBRC 16224</name>
    <dbReference type="NCBI Taxonomy" id="1123024"/>
    <lineage>
        <taxon>Bacteria</taxon>
        <taxon>Bacillati</taxon>
        <taxon>Actinomycetota</taxon>
        <taxon>Actinomycetes</taxon>
        <taxon>Pseudonocardiales</taxon>
        <taxon>Pseudonocardiaceae</taxon>
        <taxon>Pseudonocardia</taxon>
    </lineage>
</organism>